<keyword evidence="2 4" id="KW-0547">Nucleotide-binding</keyword>
<evidence type="ECO:0000259" key="5">
    <source>
        <dbReference type="Pfam" id="PF07238"/>
    </source>
</evidence>
<dbReference type="GO" id="GO:0009425">
    <property type="term" value="C:bacterial-type flagellum basal body"/>
    <property type="evidence" value="ECO:0007669"/>
    <property type="project" value="UniProtKB-SubCell"/>
</dbReference>
<dbReference type="Pfam" id="PF07238">
    <property type="entry name" value="PilZ"/>
    <property type="match status" value="1"/>
</dbReference>
<gene>
    <name evidence="4" type="primary">ycgR</name>
    <name evidence="7" type="ORF">SCD_n02938</name>
</gene>
<feature type="domain" description="PilZ" evidence="5">
    <location>
        <begin position="131"/>
        <end position="243"/>
    </location>
</feature>
<dbReference type="GO" id="GO:0035438">
    <property type="term" value="F:cyclic-di-GMP binding"/>
    <property type="evidence" value="ECO:0007669"/>
    <property type="project" value="UniProtKB-UniRule"/>
</dbReference>
<dbReference type="KEGG" id="sdr:SCD_n02938"/>
<proteinExistence type="inferred from homology"/>
<comment type="subcellular location">
    <subcellularLocation>
        <location evidence="4">Bacterial flagellum basal body</location>
    </subcellularLocation>
</comment>
<name>S6B8T9_SULDS</name>
<dbReference type="eggNOG" id="COG5581">
    <property type="taxonomic scope" value="Bacteria"/>
</dbReference>
<evidence type="ECO:0000256" key="3">
    <source>
        <dbReference type="ARBA" id="ARBA00023143"/>
    </source>
</evidence>
<comment type="function">
    <text evidence="4">Acts as a flagellar brake, regulating swimming and swarming in a bis-(3'-5') cyclic diguanylic acid (c-di-GMP)-dependent manner. Binds 1 c-di-GMP dimer per subunit. Increasing levels of c-di-GMP lead to decreased motility.</text>
</comment>
<dbReference type="EMBL" id="AP013066">
    <property type="protein sequence ID" value="BAN36737.1"/>
    <property type="molecule type" value="Genomic_DNA"/>
</dbReference>
<dbReference type="Gene3D" id="2.40.10.220">
    <property type="entry name" value="predicted glycosyltransferase like domains"/>
    <property type="match status" value="1"/>
</dbReference>
<dbReference type="AlphaFoldDB" id="S6B8T9"/>
<dbReference type="SUPFAM" id="SSF141371">
    <property type="entry name" value="PilZ domain-like"/>
    <property type="match status" value="1"/>
</dbReference>
<accession>S6B8T9</accession>
<reference evidence="7 8" key="1">
    <citation type="journal article" date="2012" name="Appl. Environ. Microbiol.">
        <title>Draft genome sequence of a psychrotolerant sulfur-oxidizing bacterium, Sulfuricella denitrificans skB26, and proteomic insights into cold adaptation.</title>
        <authorList>
            <person name="Watanabe T."/>
            <person name="Kojima H."/>
            <person name="Fukui M."/>
        </authorList>
    </citation>
    <scope>NUCLEOTIDE SEQUENCE [LARGE SCALE GENOMIC DNA]</scope>
    <source>
        <strain evidence="8">skB26</strain>
    </source>
</reference>
<evidence type="ECO:0000259" key="6">
    <source>
        <dbReference type="Pfam" id="PF07317"/>
    </source>
</evidence>
<keyword evidence="8" id="KW-1185">Reference proteome</keyword>
<keyword evidence="1 4" id="KW-0973">c-di-GMP</keyword>
<dbReference type="InterPro" id="IPR023787">
    <property type="entry name" value="T3SS_YcgR"/>
</dbReference>
<dbReference type="Gene3D" id="2.30.110.10">
    <property type="entry name" value="Electron Transport, Fmn-binding Protein, Chain A"/>
    <property type="match status" value="1"/>
</dbReference>
<dbReference type="RefSeq" id="WP_009207301.1">
    <property type="nucleotide sequence ID" value="NC_022357.1"/>
</dbReference>
<evidence type="ECO:0000256" key="4">
    <source>
        <dbReference type="HAMAP-Rule" id="MF_01457"/>
    </source>
</evidence>
<keyword evidence="3 4" id="KW-0975">Bacterial flagellum</keyword>
<dbReference type="Pfam" id="PF07317">
    <property type="entry name" value="PilZN"/>
    <property type="match status" value="1"/>
</dbReference>
<sequence length="257" mass="29157">MVTPAENSSQGLSVANEDDASSFTVSWKKEIVYILRAVMEKTELVTIYFNRGENFILTSIIDIDPDEERVFLDLGANEALNEKILDSGKIIFVTAQEKVKVQFVANWIEKTRLEGRDVFMTELPKSLIKLQRREYYRVTTPIVNPLKCIVLMDDKRKVEMAVADISIGGVGVVLPPEGAVVEPGMVFNGCNLILPEIGNIVATMEIRNVFEVTLRNGLKTKRAGCQFINLSAHTQSMIQRYIIKMERERRAMERDRQ</sequence>
<dbReference type="InterPro" id="IPR009926">
    <property type="entry name" value="T3SS_YcgR_PilZN"/>
</dbReference>
<dbReference type="GO" id="GO:0071945">
    <property type="term" value="P:regulation of bacterial-type flagellum-dependent cell motility by regulation of motor speed"/>
    <property type="evidence" value="ECO:0007669"/>
    <property type="project" value="UniProtKB-UniRule"/>
</dbReference>
<protein>
    <recommendedName>
        <fullName evidence="4">Flagellar brake protein YcgR</fullName>
    </recommendedName>
    <alternativeName>
        <fullName evidence="4">Cyclic di-GMP binding protein YcgR</fullName>
    </alternativeName>
</protein>
<feature type="domain" description="Type III secretion system flagellar brake protein YcgR PilZN" evidence="6">
    <location>
        <begin position="23"/>
        <end position="128"/>
    </location>
</feature>
<dbReference type="InterPro" id="IPR009875">
    <property type="entry name" value="PilZ_domain"/>
</dbReference>
<dbReference type="GO" id="GO:0071973">
    <property type="term" value="P:bacterial-type flagellum-dependent cell motility"/>
    <property type="evidence" value="ECO:0007669"/>
    <property type="project" value="UniProtKB-UniRule"/>
</dbReference>
<evidence type="ECO:0000313" key="8">
    <source>
        <dbReference type="Proteomes" id="UP000015559"/>
    </source>
</evidence>
<evidence type="ECO:0000256" key="1">
    <source>
        <dbReference type="ARBA" id="ARBA00022636"/>
    </source>
</evidence>
<dbReference type="STRING" id="1163617.SCD_n02938"/>
<evidence type="ECO:0000313" key="7">
    <source>
        <dbReference type="EMBL" id="BAN36737.1"/>
    </source>
</evidence>
<organism evidence="7 8">
    <name type="scientific">Sulfuricella denitrificans (strain DSM 22764 / NBRC 105220 / skB26)</name>
    <dbReference type="NCBI Taxonomy" id="1163617"/>
    <lineage>
        <taxon>Bacteria</taxon>
        <taxon>Pseudomonadati</taxon>
        <taxon>Pseudomonadota</taxon>
        <taxon>Betaproteobacteria</taxon>
        <taxon>Nitrosomonadales</taxon>
        <taxon>Sulfuricellaceae</taxon>
        <taxon>Sulfuricella</taxon>
    </lineage>
</organism>
<comment type="similarity">
    <text evidence="4">Belongs to the YcgR family.</text>
</comment>
<dbReference type="InterPro" id="IPR012349">
    <property type="entry name" value="Split_barrel_FMN-bd"/>
</dbReference>
<evidence type="ECO:0000256" key="2">
    <source>
        <dbReference type="ARBA" id="ARBA00022741"/>
    </source>
</evidence>
<comment type="subunit">
    <text evidence="4">Monomer. Interacts with the flagellar basal bodies.</text>
</comment>
<dbReference type="OrthoDB" id="5572581at2"/>
<dbReference type="HOGENOM" id="CLU_086025_0_0_4"/>
<dbReference type="HAMAP" id="MF_01457">
    <property type="entry name" value="YcgR"/>
    <property type="match status" value="1"/>
</dbReference>
<dbReference type="Proteomes" id="UP000015559">
    <property type="component" value="Chromosome"/>
</dbReference>